<dbReference type="InterPro" id="IPR040325">
    <property type="entry name" value="RIMBP1/2/3"/>
</dbReference>
<evidence type="ECO:0000313" key="5">
    <source>
        <dbReference type="EMBL" id="PIO73926.1"/>
    </source>
</evidence>
<name>A0A2G9UUU2_TELCI</name>
<sequence>MVAKFDYDSRQLSPNVDAEQVELSFRQGDIITVYGEMDDDGFYMGELNGLRGLVPSNFLQTSSVTPTTAKPMSKKSTAAAPGGKPLTKKSSDVGKSSAQNVRKSSAAVKKGDSSSKVRKG</sequence>
<protein>
    <submittedName>
        <fullName evidence="5">Variant SH3 domain protein</fullName>
    </submittedName>
</protein>
<dbReference type="PANTHER" id="PTHR14234">
    <property type="entry name" value="RIM BINDING PROTEIN-RELATED"/>
    <property type="match status" value="1"/>
</dbReference>
<dbReference type="Gene3D" id="2.30.30.40">
    <property type="entry name" value="SH3 Domains"/>
    <property type="match status" value="1"/>
</dbReference>
<dbReference type="GO" id="GO:0045202">
    <property type="term" value="C:synapse"/>
    <property type="evidence" value="ECO:0007669"/>
    <property type="project" value="GOC"/>
</dbReference>
<feature type="compositionally biased region" description="Polar residues" evidence="3">
    <location>
        <begin position="93"/>
        <end position="103"/>
    </location>
</feature>
<dbReference type="Proteomes" id="UP000230423">
    <property type="component" value="Unassembled WGS sequence"/>
</dbReference>
<evidence type="ECO:0000256" key="2">
    <source>
        <dbReference type="PROSITE-ProRule" id="PRU00192"/>
    </source>
</evidence>
<dbReference type="SMART" id="SM00326">
    <property type="entry name" value="SH3"/>
    <property type="match status" value="1"/>
</dbReference>
<dbReference type="PANTHER" id="PTHR14234:SF19">
    <property type="entry name" value="RIM-BINDING PROTEIN, ISOFORM F"/>
    <property type="match status" value="1"/>
</dbReference>
<feature type="compositionally biased region" description="Basic and acidic residues" evidence="3">
    <location>
        <begin position="109"/>
        <end position="120"/>
    </location>
</feature>
<dbReference type="InterPro" id="IPR001452">
    <property type="entry name" value="SH3_domain"/>
</dbReference>
<dbReference type="EMBL" id="KZ345362">
    <property type="protein sequence ID" value="PIO73926.1"/>
    <property type="molecule type" value="Genomic_DNA"/>
</dbReference>
<evidence type="ECO:0000259" key="4">
    <source>
        <dbReference type="PROSITE" id="PS50002"/>
    </source>
</evidence>
<keyword evidence="6" id="KW-1185">Reference proteome</keyword>
<evidence type="ECO:0000256" key="3">
    <source>
        <dbReference type="SAM" id="MobiDB-lite"/>
    </source>
</evidence>
<dbReference type="SUPFAM" id="SSF50044">
    <property type="entry name" value="SH3-domain"/>
    <property type="match status" value="1"/>
</dbReference>
<dbReference type="PROSITE" id="PS50002">
    <property type="entry name" value="SH3"/>
    <property type="match status" value="1"/>
</dbReference>
<organism evidence="5 6">
    <name type="scientific">Teladorsagia circumcincta</name>
    <name type="common">Brown stomach worm</name>
    <name type="synonym">Ostertagia circumcincta</name>
    <dbReference type="NCBI Taxonomy" id="45464"/>
    <lineage>
        <taxon>Eukaryota</taxon>
        <taxon>Metazoa</taxon>
        <taxon>Ecdysozoa</taxon>
        <taxon>Nematoda</taxon>
        <taxon>Chromadorea</taxon>
        <taxon>Rhabditida</taxon>
        <taxon>Rhabditina</taxon>
        <taxon>Rhabditomorpha</taxon>
        <taxon>Strongyloidea</taxon>
        <taxon>Trichostrongylidae</taxon>
        <taxon>Teladorsagia</taxon>
    </lineage>
</organism>
<reference evidence="5 6" key="1">
    <citation type="submission" date="2015-09" db="EMBL/GenBank/DDBJ databases">
        <title>Draft genome of the parasitic nematode Teladorsagia circumcincta isolate WARC Sus (inbred).</title>
        <authorList>
            <person name="Mitreva M."/>
        </authorList>
    </citation>
    <scope>NUCLEOTIDE SEQUENCE [LARGE SCALE GENOMIC DNA]</scope>
    <source>
        <strain evidence="5 6">S</strain>
    </source>
</reference>
<dbReference type="AlphaFoldDB" id="A0A2G9UUU2"/>
<dbReference type="Pfam" id="PF07653">
    <property type="entry name" value="SH3_2"/>
    <property type="match status" value="1"/>
</dbReference>
<proteinExistence type="predicted"/>
<dbReference type="InterPro" id="IPR036028">
    <property type="entry name" value="SH3-like_dom_sf"/>
</dbReference>
<evidence type="ECO:0000313" key="6">
    <source>
        <dbReference type="Proteomes" id="UP000230423"/>
    </source>
</evidence>
<feature type="domain" description="SH3" evidence="4">
    <location>
        <begin position="1"/>
        <end position="64"/>
    </location>
</feature>
<keyword evidence="1 2" id="KW-0728">SH3 domain</keyword>
<gene>
    <name evidence="5" type="ORF">TELCIR_04081</name>
</gene>
<dbReference type="OrthoDB" id="4158657at2759"/>
<dbReference type="InterPro" id="IPR035755">
    <property type="entry name" value="RIM-BP_SH3_3"/>
</dbReference>
<accession>A0A2G9UUU2</accession>
<feature type="compositionally biased region" description="Polar residues" evidence="3">
    <location>
        <begin position="63"/>
        <end position="76"/>
    </location>
</feature>
<dbReference type="FunFam" id="2.30.30.40:FF:000016">
    <property type="entry name" value="RIMS-binding protein 2 isoform X2"/>
    <property type="match status" value="1"/>
</dbReference>
<feature type="region of interest" description="Disordered" evidence="3">
    <location>
        <begin position="63"/>
        <end position="120"/>
    </location>
</feature>
<evidence type="ECO:0000256" key="1">
    <source>
        <dbReference type="ARBA" id="ARBA00022443"/>
    </source>
</evidence>
<dbReference type="CDD" id="cd12013">
    <property type="entry name" value="SH3_RIM-BP_3"/>
    <property type="match status" value="1"/>
</dbReference>
<dbReference type="GO" id="GO:0007274">
    <property type="term" value="P:neuromuscular synaptic transmission"/>
    <property type="evidence" value="ECO:0007669"/>
    <property type="project" value="TreeGrafter"/>
</dbReference>